<accession>A0A9P2G5V8</accession>
<dbReference type="RefSeq" id="WP_003375026.1">
    <property type="nucleotide sequence ID" value="NZ_ACSJ01000007.1"/>
</dbReference>
<comment type="similarity">
    <text evidence="7">Belongs to the binding-protein-dependent transport system permease family.</text>
</comment>
<evidence type="ECO:0000256" key="4">
    <source>
        <dbReference type="ARBA" id="ARBA00022692"/>
    </source>
</evidence>
<keyword evidence="4 7" id="KW-0812">Transmembrane</keyword>
<dbReference type="PANTHER" id="PTHR30465:SF74">
    <property type="entry name" value="OLIGOPEPTIDE TRANSPORT SYSTEM PERMEASE PROTEIN OPPB"/>
    <property type="match status" value="1"/>
</dbReference>
<feature type="transmembrane region" description="Helical" evidence="7">
    <location>
        <begin position="9"/>
        <end position="27"/>
    </location>
</feature>
<evidence type="ECO:0000256" key="3">
    <source>
        <dbReference type="ARBA" id="ARBA00022475"/>
    </source>
</evidence>
<keyword evidence="5 7" id="KW-1133">Transmembrane helix</keyword>
<evidence type="ECO:0000256" key="2">
    <source>
        <dbReference type="ARBA" id="ARBA00022448"/>
    </source>
</evidence>
<dbReference type="AlphaFoldDB" id="A0A9P2G5V8"/>
<dbReference type="CDD" id="cd06261">
    <property type="entry name" value="TM_PBP2"/>
    <property type="match status" value="1"/>
</dbReference>
<reference evidence="9 10" key="1">
    <citation type="submission" date="2009-10" db="EMBL/GenBank/DDBJ databases">
        <authorList>
            <person name="Shrivastava S."/>
            <person name="Brinkac L.B."/>
            <person name="Brown J.L."/>
            <person name="Bruce D.B."/>
            <person name="Detter C."/>
            <person name="Green L.D."/>
            <person name="Munk C.A."/>
            <person name="Rogers Y.C."/>
            <person name="Tapia R."/>
            <person name="Saunders E.S."/>
            <person name="Sims D.R."/>
            <person name="Smith L.A."/>
            <person name="Smith T.J."/>
            <person name="Sutton G."/>
            <person name="Brettin T."/>
        </authorList>
    </citation>
    <scope>NUCLEOTIDE SEQUENCE [LARGE SCALE GENOMIC DNA]</scope>
    <source>
        <strain evidence="10">D str. 1873</strain>
    </source>
</reference>
<keyword evidence="3" id="KW-1003">Cell membrane</keyword>
<dbReference type="EMBL" id="ACSJ01000007">
    <property type="protein sequence ID" value="EES90541.1"/>
    <property type="molecule type" value="Genomic_DNA"/>
</dbReference>
<dbReference type="InterPro" id="IPR000515">
    <property type="entry name" value="MetI-like"/>
</dbReference>
<dbReference type="SUPFAM" id="SSF161098">
    <property type="entry name" value="MetI-like"/>
    <property type="match status" value="1"/>
</dbReference>
<evidence type="ECO:0000256" key="7">
    <source>
        <dbReference type="RuleBase" id="RU363032"/>
    </source>
</evidence>
<protein>
    <submittedName>
        <fullName evidence="9">Oligopeptide transport system permease protein OppB</fullName>
    </submittedName>
</protein>
<dbReference type="Pfam" id="PF00528">
    <property type="entry name" value="BPD_transp_1"/>
    <property type="match status" value="1"/>
</dbReference>
<dbReference type="PROSITE" id="PS50928">
    <property type="entry name" value="ABC_TM1"/>
    <property type="match status" value="1"/>
</dbReference>
<evidence type="ECO:0000256" key="5">
    <source>
        <dbReference type="ARBA" id="ARBA00022989"/>
    </source>
</evidence>
<keyword evidence="2 7" id="KW-0813">Transport</keyword>
<feature type="transmembrane region" description="Helical" evidence="7">
    <location>
        <begin position="101"/>
        <end position="123"/>
    </location>
</feature>
<evidence type="ECO:0000256" key="6">
    <source>
        <dbReference type="ARBA" id="ARBA00023136"/>
    </source>
</evidence>
<keyword evidence="6 7" id="KW-0472">Membrane</keyword>
<feature type="transmembrane region" description="Helical" evidence="7">
    <location>
        <begin position="232"/>
        <end position="258"/>
    </location>
</feature>
<organism evidence="9 10">
    <name type="scientific">Clostridium botulinum D str. 1873</name>
    <dbReference type="NCBI Taxonomy" id="592027"/>
    <lineage>
        <taxon>Bacteria</taxon>
        <taxon>Bacillati</taxon>
        <taxon>Bacillota</taxon>
        <taxon>Clostridia</taxon>
        <taxon>Eubacteriales</taxon>
        <taxon>Clostridiaceae</taxon>
        <taxon>Clostridium</taxon>
    </lineage>
</organism>
<dbReference type="Pfam" id="PF19300">
    <property type="entry name" value="BPD_transp_1_N"/>
    <property type="match status" value="1"/>
</dbReference>
<sequence>MTKYILKRIGYMLVTLWVIITATFFLMNSIPGDPVMVKAQKLPPEMQQIMREQYGLDKPLTTRYIIYLKNLTKGQLGDSFITPGYNVQQIIGEKFPNSARIGIQAVCIGLVIGVVLGVIAAFRRNTNVDFIVIFLAILGVSIPSFVLAALLQKGFGGGVLPIAGWYDPGDGIDGFKFTVLPTLALCFGSLATYARYMRTSVLDVIGKDYIITAKAKGLSQRAIAWKHIIRNAILPIITILGPQLAAIITGSIVIERIFAIPGIGNSMIDAILTNDYNIIMGLTIFYSALYIVALLIVDIMYSVIDPRIRLTGEKR</sequence>
<dbReference type="InterPro" id="IPR035906">
    <property type="entry name" value="MetI-like_sf"/>
</dbReference>
<dbReference type="Proteomes" id="UP000006160">
    <property type="component" value="Unassembled WGS sequence"/>
</dbReference>
<dbReference type="PANTHER" id="PTHR30465">
    <property type="entry name" value="INNER MEMBRANE ABC TRANSPORTER"/>
    <property type="match status" value="1"/>
</dbReference>
<evidence type="ECO:0000256" key="1">
    <source>
        <dbReference type="ARBA" id="ARBA00004651"/>
    </source>
</evidence>
<comment type="caution">
    <text evidence="9">The sequence shown here is derived from an EMBL/GenBank/DDBJ whole genome shotgun (WGS) entry which is preliminary data.</text>
</comment>
<name>A0A9P2G5V8_CLOBO</name>
<feature type="transmembrane region" description="Helical" evidence="7">
    <location>
        <begin position="175"/>
        <end position="194"/>
    </location>
</feature>
<evidence type="ECO:0000313" key="10">
    <source>
        <dbReference type="Proteomes" id="UP000006160"/>
    </source>
</evidence>
<evidence type="ECO:0000313" key="9">
    <source>
        <dbReference type="EMBL" id="EES90541.1"/>
    </source>
</evidence>
<dbReference type="GO" id="GO:0055085">
    <property type="term" value="P:transmembrane transport"/>
    <property type="evidence" value="ECO:0007669"/>
    <property type="project" value="InterPro"/>
</dbReference>
<feature type="transmembrane region" description="Helical" evidence="7">
    <location>
        <begin position="278"/>
        <end position="304"/>
    </location>
</feature>
<dbReference type="InterPro" id="IPR045621">
    <property type="entry name" value="BPD_transp_1_N"/>
</dbReference>
<dbReference type="GO" id="GO:0005886">
    <property type="term" value="C:plasma membrane"/>
    <property type="evidence" value="ECO:0007669"/>
    <property type="project" value="UniProtKB-SubCell"/>
</dbReference>
<proteinExistence type="inferred from homology"/>
<feature type="transmembrane region" description="Helical" evidence="7">
    <location>
        <begin position="130"/>
        <end position="151"/>
    </location>
</feature>
<feature type="domain" description="ABC transmembrane type-1" evidence="8">
    <location>
        <begin position="95"/>
        <end position="301"/>
    </location>
</feature>
<dbReference type="Gene3D" id="1.10.3720.10">
    <property type="entry name" value="MetI-like"/>
    <property type="match status" value="1"/>
</dbReference>
<evidence type="ECO:0000259" key="8">
    <source>
        <dbReference type="PROSITE" id="PS50928"/>
    </source>
</evidence>
<gene>
    <name evidence="9" type="ORF">CLG_B1363</name>
</gene>
<comment type="subcellular location">
    <subcellularLocation>
        <location evidence="1 7">Cell membrane</location>
        <topology evidence="1 7">Multi-pass membrane protein</topology>
    </subcellularLocation>
</comment>